<dbReference type="PANTHER" id="PTHR12526:SF584">
    <property type="entry name" value="GLYCOSYLTRANSFERASE"/>
    <property type="match status" value="1"/>
</dbReference>
<proteinExistence type="predicted"/>
<evidence type="ECO:0000259" key="1">
    <source>
        <dbReference type="Pfam" id="PF00534"/>
    </source>
</evidence>
<name>A0A7J3SLF5_9CREN</name>
<reference evidence="2" key="1">
    <citation type="journal article" date="2020" name="mSystems">
        <title>Genome- and Community-Level Interaction Insights into Carbon Utilization and Element Cycling Functions of Hydrothermarchaeota in Hydrothermal Sediment.</title>
        <authorList>
            <person name="Zhou Z."/>
            <person name="Liu Y."/>
            <person name="Xu W."/>
            <person name="Pan J."/>
            <person name="Luo Z.H."/>
            <person name="Li M."/>
        </authorList>
    </citation>
    <scope>NUCLEOTIDE SEQUENCE [LARGE SCALE GENOMIC DNA]</scope>
    <source>
        <strain evidence="2">SpSt-885</strain>
    </source>
</reference>
<keyword evidence="2" id="KW-0808">Transferase</keyword>
<feature type="domain" description="Glycosyl transferase family 1" evidence="1">
    <location>
        <begin position="148"/>
        <end position="295"/>
    </location>
</feature>
<protein>
    <submittedName>
        <fullName evidence="2">Glycosyltransferase</fullName>
    </submittedName>
</protein>
<organism evidence="2">
    <name type="scientific">Fervidicoccus fontis</name>
    <dbReference type="NCBI Taxonomy" id="683846"/>
    <lineage>
        <taxon>Archaea</taxon>
        <taxon>Thermoproteota</taxon>
        <taxon>Thermoprotei</taxon>
        <taxon>Fervidicoccales</taxon>
        <taxon>Fervidicoccaceae</taxon>
        <taxon>Fervidicoccus</taxon>
    </lineage>
</organism>
<comment type="caution">
    <text evidence="2">The sequence shown here is derived from an EMBL/GenBank/DDBJ whole genome shotgun (WGS) entry which is preliminary data.</text>
</comment>
<dbReference type="GO" id="GO:0016757">
    <property type="term" value="F:glycosyltransferase activity"/>
    <property type="evidence" value="ECO:0007669"/>
    <property type="project" value="InterPro"/>
</dbReference>
<accession>A0A7J3SLF5</accession>
<dbReference type="CDD" id="cd03801">
    <property type="entry name" value="GT4_PimA-like"/>
    <property type="match status" value="1"/>
</dbReference>
<dbReference type="Pfam" id="PF00534">
    <property type="entry name" value="Glycos_transf_1"/>
    <property type="match status" value="1"/>
</dbReference>
<dbReference type="SUPFAM" id="SSF53756">
    <property type="entry name" value="UDP-Glycosyltransferase/glycogen phosphorylase"/>
    <property type="match status" value="1"/>
</dbReference>
<dbReference type="PANTHER" id="PTHR12526">
    <property type="entry name" value="GLYCOSYLTRANSFERASE"/>
    <property type="match status" value="1"/>
</dbReference>
<dbReference type="Gene3D" id="3.40.50.2000">
    <property type="entry name" value="Glycogen Phosphorylase B"/>
    <property type="match status" value="1"/>
</dbReference>
<dbReference type="EMBL" id="DTLS01000130">
    <property type="protein sequence ID" value="HGZ60461.1"/>
    <property type="molecule type" value="Genomic_DNA"/>
</dbReference>
<sequence length="321" mass="36470">MSTRILYIFGEKIHSAHKFEVLNAEIKPLTFNIFAMPTKPYQLVISEGFRPFFSGSIIKRVGLAKKHVNILMGDFILTSIYYKKILPLALFKMFISNCDGFITSSTFVANLFTNIFCIRKDKVKVVNPRANINQLLNLKRSMDLSKLNLLYLGHLTHLDGADLLPEIFKNVRKDFPSLKFFVIGRGTLLSELLKAGKSLNGFYVLGYRSYAYVEEVLRNCLIFVYPARMKAFGLPVMESMAAGLIPVVTERTGAKDLVELVNPDLIVQVDIDKIARKIIEVLGMPNRELIELSEKARRVAFEAYKSAPQKFINAMKVFLKE</sequence>
<dbReference type="AlphaFoldDB" id="A0A7J3SLF5"/>
<evidence type="ECO:0000313" key="2">
    <source>
        <dbReference type="EMBL" id="HGZ60461.1"/>
    </source>
</evidence>
<gene>
    <name evidence="2" type="ORF">ENW83_04560</name>
</gene>
<dbReference type="InterPro" id="IPR001296">
    <property type="entry name" value="Glyco_trans_1"/>
</dbReference>